<dbReference type="OrthoDB" id="196054at2"/>
<protein>
    <submittedName>
        <fullName evidence="7">Rhombosortase</fullName>
        <ecNumber evidence="7">3.4.21.-</ecNumber>
    </submittedName>
</protein>
<dbReference type="EMBL" id="RPOK01000002">
    <property type="protein sequence ID" value="RPJ67486.1"/>
    <property type="molecule type" value="Genomic_DNA"/>
</dbReference>
<dbReference type="RefSeq" id="WP_124027386.1">
    <property type="nucleotide sequence ID" value="NZ_JBHRSN010000015.1"/>
</dbReference>
<evidence type="ECO:0000256" key="5">
    <source>
        <dbReference type="SAM" id="Phobius"/>
    </source>
</evidence>
<evidence type="ECO:0000313" key="7">
    <source>
        <dbReference type="EMBL" id="RPJ67486.1"/>
    </source>
</evidence>
<sequence length="201" mass="22568">MNSLHLPLKKHQIGPVLLMLVMCVIFFAVQEYVIAWFDYSRAGVNKGEIWRFFSAHLLHTNGNHLLLNGAGLLLLWALHGDYYNAPRIAVVFFSSALIIALGIHLFTPELSRYVGLSGVLHSLFVWGALQDIQHKRKSGYLLLVGVAIKIIAEQIQGPDQRLGDWIDAIVAIDAHLYGALAGIIGFLITQLFMRRETVKRR</sequence>
<dbReference type="InterPro" id="IPR022764">
    <property type="entry name" value="Peptidase_S54_rhomboid_dom"/>
</dbReference>
<dbReference type="AlphaFoldDB" id="A0A3N5Y3Q2"/>
<evidence type="ECO:0000259" key="6">
    <source>
        <dbReference type="Pfam" id="PF01694"/>
    </source>
</evidence>
<feature type="transmembrane region" description="Helical" evidence="5">
    <location>
        <begin position="88"/>
        <end position="107"/>
    </location>
</feature>
<keyword evidence="4 5" id="KW-0472">Membrane</keyword>
<keyword evidence="8" id="KW-1185">Reference proteome</keyword>
<dbReference type="GO" id="GO:0016020">
    <property type="term" value="C:membrane"/>
    <property type="evidence" value="ECO:0007669"/>
    <property type="project" value="UniProtKB-SubCell"/>
</dbReference>
<feature type="transmembrane region" description="Helical" evidence="5">
    <location>
        <begin position="138"/>
        <end position="155"/>
    </location>
</feature>
<keyword evidence="2 5" id="KW-0812">Transmembrane</keyword>
<accession>A0A3N5Y3Q2</accession>
<dbReference type="EC" id="3.4.21.-" evidence="7"/>
<dbReference type="NCBIfam" id="TIGR03902">
    <property type="entry name" value="rhom_GG_sort"/>
    <property type="match status" value="1"/>
</dbReference>
<dbReference type="InterPro" id="IPR035952">
    <property type="entry name" value="Rhomboid-like_sf"/>
</dbReference>
<organism evidence="7 8">
    <name type="scientific">Alteromonas sediminis</name>
    <dbReference type="NCBI Taxonomy" id="2259342"/>
    <lineage>
        <taxon>Bacteria</taxon>
        <taxon>Pseudomonadati</taxon>
        <taxon>Pseudomonadota</taxon>
        <taxon>Gammaproteobacteria</taxon>
        <taxon>Alteromonadales</taxon>
        <taxon>Alteromonadaceae</taxon>
        <taxon>Alteromonas/Salinimonas group</taxon>
        <taxon>Alteromonas</taxon>
    </lineage>
</organism>
<dbReference type="Proteomes" id="UP000275281">
    <property type="component" value="Unassembled WGS sequence"/>
</dbReference>
<dbReference type="Gene3D" id="1.20.1540.10">
    <property type="entry name" value="Rhomboid-like"/>
    <property type="match status" value="1"/>
</dbReference>
<evidence type="ECO:0000313" key="8">
    <source>
        <dbReference type="Proteomes" id="UP000275281"/>
    </source>
</evidence>
<evidence type="ECO:0000256" key="3">
    <source>
        <dbReference type="ARBA" id="ARBA00022989"/>
    </source>
</evidence>
<keyword evidence="3 5" id="KW-1133">Transmembrane helix</keyword>
<comment type="subcellular location">
    <subcellularLocation>
        <location evidence="1">Membrane</location>
        <topology evidence="1">Multi-pass membrane protein</topology>
    </subcellularLocation>
</comment>
<feature type="domain" description="Peptidase S54 rhomboid" evidence="6">
    <location>
        <begin position="47"/>
        <end position="184"/>
    </location>
</feature>
<dbReference type="SUPFAM" id="SSF144091">
    <property type="entry name" value="Rhomboid-like"/>
    <property type="match status" value="1"/>
</dbReference>
<dbReference type="InterPro" id="IPR023826">
    <property type="entry name" value="Rhom-like_SP_proteobac"/>
</dbReference>
<feature type="transmembrane region" description="Helical" evidence="5">
    <location>
        <begin position="113"/>
        <end position="129"/>
    </location>
</feature>
<reference evidence="7 8" key="1">
    <citation type="submission" date="2018-11" db="EMBL/GenBank/DDBJ databases">
        <authorList>
            <person name="Ye M.-Q."/>
            <person name="Du Z.-J."/>
        </authorList>
    </citation>
    <scope>NUCLEOTIDE SEQUENCE [LARGE SCALE GENOMIC DNA]</scope>
    <source>
        <strain evidence="7 8">U0105</strain>
    </source>
</reference>
<feature type="transmembrane region" description="Helical" evidence="5">
    <location>
        <begin position="16"/>
        <end position="37"/>
    </location>
</feature>
<evidence type="ECO:0000256" key="2">
    <source>
        <dbReference type="ARBA" id="ARBA00022692"/>
    </source>
</evidence>
<gene>
    <name evidence="7" type="primary">rrtA</name>
    <name evidence="7" type="ORF">DRW07_08190</name>
</gene>
<feature type="transmembrane region" description="Helical" evidence="5">
    <location>
        <begin position="57"/>
        <end position="76"/>
    </location>
</feature>
<comment type="caution">
    <text evidence="7">The sequence shown here is derived from an EMBL/GenBank/DDBJ whole genome shotgun (WGS) entry which is preliminary data.</text>
</comment>
<keyword evidence="7" id="KW-0378">Hydrolase</keyword>
<proteinExistence type="predicted"/>
<evidence type="ECO:0000256" key="4">
    <source>
        <dbReference type="ARBA" id="ARBA00023136"/>
    </source>
</evidence>
<dbReference type="GO" id="GO:0004252">
    <property type="term" value="F:serine-type endopeptidase activity"/>
    <property type="evidence" value="ECO:0007669"/>
    <property type="project" value="InterPro"/>
</dbReference>
<dbReference type="Pfam" id="PF01694">
    <property type="entry name" value="Rhomboid"/>
    <property type="match status" value="1"/>
</dbReference>
<evidence type="ECO:0000256" key="1">
    <source>
        <dbReference type="ARBA" id="ARBA00004141"/>
    </source>
</evidence>
<name>A0A3N5Y3Q2_9ALTE</name>
<feature type="transmembrane region" description="Helical" evidence="5">
    <location>
        <begin position="175"/>
        <end position="193"/>
    </location>
</feature>